<dbReference type="GO" id="GO:0050568">
    <property type="term" value="F:protein-glutamine glutaminase activity"/>
    <property type="evidence" value="ECO:0007669"/>
    <property type="project" value="UniProtKB-EC"/>
</dbReference>
<keyword evidence="3" id="KW-0378">Hydrolase</keyword>
<accession>A0ABY6HNS7</accession>
<evidence type="ECO:0000313" key="3">
    <source>
        <dbReference type="EMBL" id="UYP45081.1"/>
    </source>
</evidence>
<protein>
    <submittedName>
        <fullName evidence="3">Protein-glutamate methylesterase/protein-glutamine glutaminase</fullName>
        <ecNumber evidence="3">3.5.1.44</ecNumber>
    </submittedName>
</protein>
<dbReference type="EMBL" id="CP104013">
    <property type="protein sequence ID" value="UYP45081.1"/>
    <property type="molecule type" value="Genomic_DNA"/>
</dbReference>
<dbReference type="CDD" id="cd00156">
    <property type="entry name" value="REC"/>
    <property type="match status" value="1"/>
</dbReference>
<evidence type="ECO:0000259" key="2">
    <source>
        <dbReference type="SMART" id="SM00448"/>
    </source>
</evidence>
<dbReference type="SUPFAM" id="SSF52172">
    <property type="entry name" value="CheY-like"/>
    <property type="match status" value="1"/>
</dbReference>
<dbReference type="Pfam" id="PF00072">
    <property type="entry name" value="Response_reg"/>
    <property type="match status" value="1"/>
</dbReference>
<dbReference type="PANTHER" id="PTHR43228:SF1">
    <property type="entry name" value="TWO-COMPONENT RESPONSE REGULATOR ARR22"/>
    <property type="match status" value="1"/>
</dbReference>
<evidence type="ECO:0000256" key="1">
    <source>
        <dbReference type="SAM" id="Coils"/>
    </source>
</evidence>
<dbReference type="Proteomes" id="UP001208689">
    <property type="component" value="Chromosome"/>
</dbReference>
<dbReference type="InterPro" id="IPR001789">
    <property type="entry name" value="Sig_transdc_resp-reg_receiver"/>
</dbReference>
<keyword evidence="1" id="KW-0175">Coiled coil</keyword>
<gene>
    <name evidence="3" type="ORF">NEF87_001366</name>
</gene>
<dbReference type="InterPro" id="IPR011006">
    <property type="entry name" value="CheY-like_superfamily"/>
</dbReference>
<reference evidence="3" key="1">
    <citation type="submission" date="2022-09" db="EMBL/GenBank/DDBJ databases">
        <title>Actin cytoskeleton and complex cell architecture in an #Asgard archaeon.</title>
        <authorList>
            <person name="Ponce Toledo R.I."/>
            <person name="Schleper C."/>
            <person name="Rodrigues Oliveira T."/>
            <person name="Wollweber F."/>
            <person name="Xu J."/>
            <person name="Rittmann S."/>
            <person name="Klingl A."/>
            <person name="Pilhofer M."/>
        </authorList>
    </citation>
    <scope>NUCLEOTIDE SEQUENCE</scope>
    <source>
        <strain evidence="3">B-35</strain>
    </source>
</reference>
<organism evidence="3 4">
    <name type="scientific">Candidatus Lokiarchaeum ossiferum</name>
    <dbReference type="NCBI Taxonomy" id="2951803"/>
    <lineage>
        <taxon>Archaea</taxon>
        <taxon>Promethearchaeati</taxon>
        <taxon>Promethearchaeota</taxon>
        <taxon>Promethearchaeia</taxon>
        <taxon>Promethearchaeales</taxon>
        <taxon>Promethearchaeaceae</taxon>
        <taxon>Candidatus Lokiarchaeum</taxon>
    </lineage>
</organism>
<proteinExistence type="predicted"/>
<dbReference type="PANTHER" id="PTHR43228">
    <property type="entry name" value="TWO-COMPONENT RESPONSE REGULATOR"/>
    <property type="match status" value="1"/>
</dbReference>
<feature type="coiled-coil region" evidence="1">
    <location>
        <begin position="192"/>
        <end position="219"/>
    </location>
</feature>
<dbReference type="InterPro" id="IPR052048">
    <property type="entry name" value="ST_Response_Regulator"/>
</dbReference>
<dbReference type="Gene3D" id="3.40.50.2300">
    <property type="match status" value="1"/>
</dbReference>
<name>A0ABY6HNS7_9ARCH</name>
<sequence>MFIRTLSIKTFITVLCANHIMTEENAENIWLDVQKIQQFLAKITPPNLPILIIDDDPSIGKLITGLLKRLEFENSTFVDNGIDAVEICQKQEFSVIFLDLQLPHLNGLEILKEIKTNPSSKCKDARVIILTGLPSLESAIEAMQVGAFNYIGKPMSIEKFDEAFEQALNDFYNQRREDLISKYMQHHQSEDIYQLKQEIAEKNEKIKRLEAQIKILQKSL</sequence>
<feature type="domain" description="Response regulatory" evidence="2">
    <location>
        <begin position="48"/>
        <end position="164"/>
    </location>
</feature>
<dbReference type="EC" id="3.5.1.44" evidence="3"/>
<keyword evidence="4" id="KW-1185">Reference proteome</keyword>
<dbReference type="SMART" id="SM00448">
    <property type="entry name" value="REC"/>
    <property type="match status" value="1"/>
</dbReference>
<evidence type="ECO:0000313" key="4">
    <source>
        <dbReference type="Proteomes" id="UP001208689"/>
    </source>
</evidence>